<dbReference type="Proteomes" id="UP000054166">
    <property type="component" value="Unassembled WGS sequence"/>
</dbReference>
<evidence type="ECO:0000313" key="1">
    <source>
        <dbReference type="EMBL" id="KIM74595.1"/>
    </source>
</evidence>
<dbReference type="EMBL" id="KN833059">
    <property type="protein sequence ID" value="KIM74595.1"/>
    <property type="molecule type" value="Genomic_DNA"/>
</dbReference>
<gene>
    <name evidence="1" type="ORF">PILCRDRAFT_828136</name>
</gene>
<evidence type="ECO:0000313" key="2">
    <source>
        <dbReference type="Proteomes" id="UP000054166"/>
    </source>
</evidence>
<dbReference type="HOGENOM" id="CLU_2997272_0_0_1"/>
<accession>A0A0C3EPX5</accession>
<proteinExistence type="predicted"/>
<dbReference type="InParanoid" id="A0A0C3EPX5"/>
<name>A0A0C3EPX5_PILCF</name>
<reference evidence="2" key="2">
    <citation type="submission" date="2015-01" db="EMBL/GenBank/DDBJ databases">
        <title>Evolutionary Origins and Diversification of the Mycorrhizal Mutualists.</title>
        <authorList>
            <consortium name="DOE Joint Genome Institute"/>
            <consortium name="Mycorrhizal Genomics Consortium"/>
            <person name="Kohler A."/>
            <person name="Kuo A."/>
            <person name="Nagy L.G."/>
            <person name="Floudas D."/>
            <person name="Copeland A."/>
            <person name="Barry K.W."/>
            <person name="Cichocki N."/>
            <person name="Veneault-Fourrey C."/>
            <person name="LaButti K."/>
            <person name="Lindquist E.A."/>
            <person name="Lipzen A."/>
            <person name="Lundell T."/>
            <person name="Morin E."/>
            <person name="Murat C."/>
            <person name="Riley R."/>
            <person name="Ohm R."/>
            <person name="Sun H."/>
            <person name="Tunlid A."/>
            <person name="Henrissat B."/>
            <person name="Grigoriev I.V."/>
            <person name="Hibbett D.S."/>
            <person name="Martin F."/>
        </authorList>
    </citation>
    <scope>NUCLEOTIDE SEQUENCE [LARGE SCALE GENOMIC DNA]</scope>
    <source>
        <strain evidence="2">F 1598</strain>
    </source>
</reference>
<sequence>METSRLVDKRTTFLTIDGSIVHPYLHSGHEYDVYGFRSCRGYFPSIRHRISLLYTAH</sequence>
<protein>
    <submittedName>
        <fullName evidence="1">Uncharacterized protein</fullName>
    </submittedName>
</protein>
<dbReference type="AlphaFoldDB" id="A0A0C3EPX5"/>
<keyword evidence="2" id="KW-1185">Reference proteome</keyword>
<reference evidence="1 2" key="1">
    <citation type="submission" date="2014-04" db="EMBL/GenBank/DDBJ databases">
        <authorList>
            <consortium name="DOE Joint Genome Institute"/>
            <person name="Kuo A."/>
            <person name="Tarkka M."/>
            <person name="Buscot F."/>
            <person name="Kohler A."/>
            <person name="Nagy L.G."/>
            <person name="Floudas D."/>
            <person name="Copeland A."/>
            <person name="Barry K.W."/>
            <person name="Cichocki N."/>
            <person name="Veneault-Fourrey C."/>
            <person name="LaButti K."/>
            <person name="Lindquist E.A."/>
            <person name="Lipzen A."/>
            <person name="Lundell T."/>
            <person name="Morin E."/>
            <person name="Murat C."/>
            <person name="Sun H."/>
            <person name="Tunlid A."/>
            <person name="Henrissat B."/>
            <person name="Grigoriev I.V."/>
            <person name="Hibbett D.S."/>
            <person name="Martin F."/>
            <person name="Nordberg H.P."/>
            <person name="Cantor M.N."/>
            <person name="Hua S.X."/>
        </authorList>
    </citation>
    <scope>NUCLEOTIDE SEQUENCE [LARGE SCALE GENOMIC DNA]</scope>
    <source>
        <strain evidence="1 2">F 1598</strain>
    </source>
</reference>
<organism evidence="1 2">
    <name type="scientific">Piloderma croceum (strain F 1598)</name>
    <dbReference type="NCBI Taxonomy" id="765440"/>
    <lineage>
        <taxon>Eukaryota</taxon>
        <taxon>Fungi</taxon>
        <taxon>Dikarya</taxon>
        <taxon>Basidiomycota</taxon>
        <taxon>Agaricomycotina</taxon>
        <taxon>Agaricomycetes</taxon>
        <taxon>Agaricomycetidae</taxon>
        <taxon>Atheliales</taxon>
        <taxon>Atheliaceae</taxon>
        <taxon>Piloderma</taxon>
    </lineage>
</organism>